<comment type="caution">
    <text evidence="4">The sequence shown here is derived from an EMBL/GenBank/DDBJ whole genome shotgun (WGS) entry which is preliminary data.</text>
</comment>
<feature type="compositionally biased region" description="Polar residues" evidence="1">
    <location>
        <begin position="83"/>
        <end position="96"/>
    </location>
</feature>
<evidence type="ECO:0000256" key="2">
    <source>
        <dbReference type="SAM" id="Phobius"/>
    </source>
</evidence>
<dbReference type="InterPro" id="IPR011990">
    <property type="entry name" value="TPR-like_helical_dom_sf"/>
</dbReference>
<reference evidence="4 5" key="1">
    <citation type="submission" date="2015-10" db="EMBL/GenBank/DDBJ databases">
        <title>Draft genomes sequences of Candida glabrata isolates 1A, 1B, 2A, 2B, 3A and 3B.</title>
        <authorList>
            <person name="Haavelsrud O.E."/>
            <person name="Gaustad P."/>
        </authorList>
    </citation>
    <scope>NUCLEOTIDE SEQUENCE [LARGE SCALE GENOMIC DNA]</scope>
    <source>
        <strain evidence="4">910700640</strain>
    </source>
</reference>
<keyword evidence="2" id="KW-0812">Transmembrane</keyword>
<dbReference type="SMART" id="SM00670">
    <property type="entry name" value="PINc"/>
    <property type="match status" value="1"/>
</dbReference>
<feature type="domain" description="PIN" evidence="3">
    <location>
        <begin position="1085"/>
        <end position="1251"/>
    </location>
</feature>
<organism evidence="4 5">
    <name type="scientific">Candida glabrata</name>
    <name type="common">Yeast</name>
    <name type="synonym">Torulopsis glabrata</name>
    <dbReference type="NCBI Taxonomy" id="5478"/>
    <lineage>
        <taxon>Eukaryota</taxon>
        <taxon>Fungi</taxon>
        <taxon>Dikarya</taxon>
        <taxon>Ascomycota</taxon>
        <taxon>Saccharomycotina</taxon>
        <taxon>Saccharomycetes</taxon>
        <taxon>Saccharomycetales</taxon>
        <taxon>Saccharomycetaceae</taxon>
        <taxon>Nakaseomyces</taxon>
    </lineage>
</organism>
<dbReference type="InterPro" id="IPR045153">
    <property type="entry name" value="Est1/Ebs1-like"/>
</dbReference>
<keyword evidence="2" id="KW-1133">Transmembrane helix</keyword>
<gene>
    <name evidence="4" type="ORF">AO440_002175</name>
</gene>
<dbReference type="EMBL" id="LLZZ01000116">
    <property type="protein sequence ID" value="KTB04684.1"/>
    <property type="molecule type" value="Genomic_DNA"/>
</dbReference>
<sequence length="1282" mass="147106">MGSSPIEHSIKGKHVYDRKSKLTDNNFNSNNFINNNNSIPGFTQGLHQKRHNSSANNHTRDTIVKRRLPVQSDENPIGNFLDSFSKNSSPLQQCRTPGSRPHSVTKKTSNIDNTDMVGRSNAIGGYSDNANMSNKSPAEFNAGPVNKNHTGNSLLDNIANSANRVDIPGSPFYLPTRTHSNILETTQADAPLHPVNSSEVEQESIGPELNLIEEQYNSNLENGEINYNTEVSDFESLPTKDANSVTSTEYEKGTRTAMTSHQSILPTTWNRSTQALISKLQDIYKSILVQEVELQNCCSAITSSQTTDLKKIWEVYKINVELVNNYVIFITTALLPSQSQTDLLIGQEIIDVYKIERRLWVYGTITFLDVLKHFSNFMDPEICCQFIIHVFISIANMSDYIPKKFSIPWFSRLGDLSRMATALYPPGATDWKLSAEYWYGEAMKYTYGVGKLYYHMATVQQNSLAAFINLGKSVFCRDAFVPTQQYLQLVIDNIYQRAYISRGEESSSNVQILDYLKHNEIMVLPNFMENFELQRMAYVYFSEKFGQDFVGNNFFDTRSMFVQNLESVKFYFRHSPLFAQAHILQVVGYGNIGNAFALLYELPKFIKDNEISRQRKKSKTGVDNMSIDTLSFQVSGNEIHDVGEYFNSLENIDKAFTLPPNVDIWIQSLQYTNTTGIFCGMMVLQKFLQGPFVTALPHLLPWVYFLISVAFKIETLRDTNSQYFWKLFIRRIFPWNTIINFLNVLIAFLKDNSDSCSLVNQLCETYSQLSLDEILTNFSENEELPEVWNCWGSLWFDTIKNKSETSYSGLKTAGIKDVNFLDAPYDGIVFDEEDDNGNKFWKRACRILFLFKGYAEKFDQGLRLTNINSLNSEEENIFTKKQEKRNIDFLFKFDPTYDLLPIDEASNKYFQVYSLFTEKLPAFESISENNIILDAVPQLSVIDGESIFDYVGYKKLLPCYYYYDKNGNVNKGAIYSNWEAFNQLGNGLKPRMENGSSFIIDGLDDSKNFEIREKRLFAKYLECDESQESSDHLAEVEREGDETEDETEETNSRKVDKYYTNQRDLDTIFKTIKINGEMRVAYYSTYFIFDATTWLRHFAHIYKIAYSGLLNFVICLTTFQELRFLRRSRDENVMEAATRAVIVIRLLYKLKKVIPLRFNGKIASHIEEHLEFEEQITWRSHVNEFVIEAVAKSQENGMFDELHNESAKADFGAENMDTADSADTKQRGNSNASTNSKVLSVLVTDDRNMDSKAKERGIRTCSTRFIFSICSQLGMKYGICTN</sequence>
<accession>A0A0W0D2R8</accession>
<dbReference type="Gene3D" id="3.40.50.1010">
    <property type="entry name" value="5'-nuclease"/>
    <property type="match status" value="1"/>
</dbReference>
<dbReference type="SUPFAM" id="SSF48452">
    <property type="entry name" value="TPR-like"/>
    <property type="match status" value="1"/>
</dbReference>
<dbReference type="VEuPathDB" id="FungiDB:B1J91_H06611g"/>
<name>A0A0W0D2R8_CANGB</name>
<dbReference type="GO" id="GO:0005697">
    <property type="term" value="C:telomerase holoenzyme complex"/>
    <property type="evidence" value="ECO:0007669"/>
    <property type="project" value="TreeGrafter"/>
</dbReference>
<evidence type="ECO:0000313" key="4">
    <source>
        <dbReference type="EMBL" id="KTB04684.1"/>
    </source>
</evidence>
<feature type="region of interest" description="Disordered" evidence="1">
    <location>
        <begin position="83"/>
        <end position="119"/>
    </location>
</feature>
<dbReference type="GO" id="GO:0070034">
    <property type="term" value="F:telomerase RNA binding"/>
    <property type="evidence" value="ECO:0007669"/>
    <property type="project" value="TreeGrafter"/>
</dbReference>
<evidence type="ECO:0000259" key="3">
    <source>
        <dbReference type="SMART" id="SM00670"/>
    </source>
</evidence>
<dbReference type="GO" id="GO:0042162">
    <property type="term" value="F:telomeric DNA binding"/>
    <property type="evidence" value="ECO:0007669"/>
    <property type="project" value="TreeGrafter"/>
</dbReference>
<proteinExistence type="predicted"/>
<feature type="transmembrane region" description="Helical" evidence="2">
    <location>
        <begin position="732"/>
        <end position="749"/>
    </location>
</feature>
<dbReference type="InterPro" id="IPR002716">
    <property type="entry name" value="PIN_dom"/>
</dbReference>
<evidence type="ECO:0000256" key="1">
    <source>
        <dbReference type="SAM" id="MobiDB-lite"/>
    </source>
</evidence>
<feature type="region of interest" description="Disordered" evidence="1">
    <location>
        <begin position="1028"/>
        <end position="1055"/>
    </location>
</feature>
<feature type="compositionally biased region" description="Acidic residues" evidence="1">
    <location>
        <begin position="1038"/>
        <end position="1049"/>
    </location>
</feature>
<dbReference type="VEuPathDB" id="FungiDB:GVI51_H06457"/>
<dbReference type="Proteomes" id="UP000054886">
    <property type="component" value="Unassembled WGS sequence"/>
</dbReference>
<dbReference type="VEuPathDB" id="FungiDB:CAGL0H06611g"/>
<dbReference type="PANTHER" id="PTHR15696">
    <property type="entry name" value="SMG-7 SUPPRESSOR WITH MORPHOLOGICAL EFFECT ON GENITALIA PROTEIN 7"/>
    <property type="match status" value="1"/>
</dbReference>
<keyword evidence="2" id="KW-0472">Membrane</keyword>
<evidence type="ECO:0000313" key="5">
    <source>
        <dbReference type="Proteomes" id="UP000054886"/>
    </source>
</evidence>
<dbReference type="PANTHER" id="PTHR15696:SF0">
    <property type="entry name" value="TELOMERASE-BINDING PROTEIN EST1A"/>
    <property type="match status" value="1"/>
</dbReference>
<protein>
    <submittedName>
        <fullName evidence="4">EST/SMG-like protein 1</fullName>
    </submittedName>
</protein>
<feature type="transmembrane region" description="Helical" evidence="2">
    <location>
        <begin position="692"/>
        <end position="711"/>
    </location>
</feature>
<dbReference type="Pfam" id="PF13638">
    <property type="entry name" value="PIN_4"/>
    <property type="match status" value="1"/>
</dbReference>
<dbReference type="VEuPathDB" id="FungiDB:GWK60_H06523"/>
<dbReference type="GO" id="GO:0000184">
    <property type="term" value="P:nuclear-transcribed mRNA catabolic process, nonsense-mediated decay"/>
    <property type="evidence" value="ECO:0007669"/>
    <property type="project" value="TreeGrafter"/>
</dbReference>